<accession>X1MM29</accession>
<dbReference type="EMBL" id="BARV01030841">
    <property type="protein sequence ID" value="GAI32697.1"/>
    <property type="molecule type" value="Genomic_DNA"/>
</dbReference>
<feature type="non-terminal residue" evidence="1">
    <location>
        <position position="254"/>
    </location>
</feature>
<comment type="caution">
    <text evidence="1">The sequence shown here is derived from an EMBL/GenBank/DDBJ whole genome shotgun (WGS) entry which is preliminary data.</text>
</comment>
<sequence length="254" mass="28849">INFSSQELNFSSSTELNVSFDLTPKFGVSPGPSEIIFSFRKGNIIYLSVKKVIEIGYSFNYEHLIYQSKVVSGQNIQVSLDLINFLPNATQSLNISFTGISENIIETFIQEETLNEDEIKSVTYNLKTLEIIKSDTVSVEMSILQNNTVFYTEELTIEIIPEYEIISVSFPGRVSQGSSASLIIIIQNNKEVFESFSLIINGRTVQANIEELIPGENWIMKDFIPTNNPYELGTKVYRIVLKDSENEEIARFYF</sequence>
<organism evidence="1">
    <name type="scientific">marine sediment metagenome</name>
    <dbReference type="NCBI Taxonomy" id="412755"/>
    <lineage>
        <taxon>unclassified sequences</taxon>
        <taxon>metagenomes</taxon>
        <taxon>ecological metagenomes</taxon>
    </lineage>
</organism>
<protein>
    <submittedName>
        <fullName evidence="1">Uncharacterized protein</fullName>
    </submittedName>
</protein>
<reference evidence="1" key="1">
    <citation type="journal article" date="2014" name="Front. Microbiol.">
        <title>High frequency of phylogenetically diverse reductive dehalogenase-homologous genes in deep subseafloor sedimentary metagenomes.</title>
        <authorList>
            <person name="Kawai M."/>
            <person name="Futagami T."/>
            <person name="Toyoda A."/>
            <person name="Takaki Y."/>
            <person name="Nishi S."/>
            <person name="Hori S."/>
            <person name="Arai W."/>
            <person name="Tsubouchi T."/>
            <person name="Morono Y."/>
            <person name="Uchiyama I."/>
            <person name="Ito T."/>
            <person name="Fujiyama A."/>
            <person name="Inagaki F."/>
            <person name="Takami H."/>
        </authorList>
    </citation>
    <scope>NUCLEOTIDE SEQUENCE</scope>
    <source>
        <strain evidence="1">Expedition CK06-06</strain>
    </source>
</reference>
<feature type="non-terminal residue" evidence="1">
    <location>
        <position position="1"/>
    </location>
</feature>
<name>X1MM29_9ZZZZ</name>
<evidence type="ECO:0000313" key="1">
    <source>
        <dbReference type="EMBL" id="GAI32697.1"/>
    </source>
</evidence>
<gene>
    <name evidence="1" type="ORF">S06H3_48913</name>
</gene>
<proteinExistence type="predicted"/>
<dbReference type="AlphaFoldDB" id="X1MM29"/>